<comment type="caution">
    <text evidence="1">The sequence shown here is derived from an EMBL/GenBank/DDBJ whole genome shotgun (WGS) entry which is preliminary data.</text>
</comment>
<dbReference type="AlphaFoldDB" id="A0A392W4V0"/>
<sequence length="29" mass="3319">MKVDTDPLEVEEASFVEPFECNMVEAMEV</sequence>
<dbReference type="Proteomes" id="UP000265520">
    <property type="component" value="Unassembled WGS sequence"/>
</dbReference>
<evidence type="ECO:0000313" key="2">
    <source>
        <dbReference type="Proteomes" id="UP000265520"/>
    </source>
</evidence>
<accession>A0A392W4V0</accession>
<name>A0A392W4V0_9FABA</name>
<evidence type="ECO:0000313" key="1">
    <source>
        <dbReference type="EMBL" id="MCI95668.1"/>
    </source>
</evidence>
<dbReference type="EMBL" id="LXQA011393642">
    <property type="protein sequence ID" value="MCI95668.1"/>
    <property type="molecule type" value="Genomic_DNA"/>
</dbReference>
<organism evidence="1 2">
    <name type="scientific">Trifolium medium</name>
    <dbReference type="NCBI Taxonomy" id="97028"/>
    <lineage>
        <taxon>Eukaryota</taxon>
        <taxon>Viridiplantae</taxon>
        <taxon>Streptophyta</taxon>
        <taxon>Embryophyta</taxon>
        <taxon>Tracheophyta</taxon>
        <taxon>Spermatophyta</taxon>
        <taxon>Magnoliopsida</taxon>
        <taxon>eudicotyledons</taxon>
        <taxon>Gunneridae</taxon>
        <taxon>Pentapetalae</taxon>
        <taxon>rosids</taxon>
        <taxon>fabids</taxon>
        <taxon>Fabales</taxon>
        <taxon>Fabaceae</taxon>
        <taxon>Papilionoideae</taxon>
        <taxon>50 kb inversion clade</taxon>
        <taxon>NPAAA clade</taxon>
        <taxon>Hologalegina</taxon>
        <taxon>IRL clade</taxon>
        <taxon>Trifolieae</taxon>
        <taxon>Trifolium</taxon>
    </lineage>
</organism>
<feature type="non-terminal residue" evidence="1">
    <location>
        <position position="29"/>
    </location>
</feature>
<proteinExistence type="predicted"/>
<keyword evidence="2" id="KW-1185">Reference proteome</keyword>
<reference evidence="1 2" key="1">
    <citation type="journal article" date="2018" name="Front. Plant Sci.">
        <title>Red Clover (Trifolium pratense) and Zigzag Clover (T. medium) - A Picture of Genomic Similarities and Differences.</title>
        <authorList>
            <person name="Dluhosova J."/>
            <person name="Istvanek J."/>
            <person name="Nedelnik J."/>
            <person name="Repkova J."/>
        </authorList>
    </citation>
    <scope>NUCLEOTIDE SEQUENCE [LARGE SCALE GENOMIC DNA]</scope>
    <source>
        <strain evidence="2">cv. 10/8</strain>
        <tissue evidence="1">Leaf</tissue>
    </source>
</reference>
<protein>
    <submittedName>
        <fullName evidence="1">Uncharacterized protein</fullName>
    </submittedName>
</protein>